<reference evidence="1" key="1">
    <citation type="submission" date="2021-01" db="EMBL/GenBank/DDBJ databases">
        <authorList>
            <person name="Corre E."/>
            <person name="Pelletier E."/>
            <person name="Niang G."/>
            <person name="Scheremetjew M."/>
            <person name="Finn R."/>
            <person name="Kale V."/>
            <person name="Holt S."/>
            <person name="Cochrane G."/>
            <person name="Meng A."/>
            <person name="Brown T."/>
            <person name="Cohen L."/>
        </authorList>
    </citation>
    <scope>NUCLEOTIDE SEQUENCE</scope>
    <source>
        <strain evidence="1">CCMP3278</strain>
    </source>
</reference>
<dbReference type="SUPFAM" id="SSF50729">
    <property type="entry name" value="PH domain-like"/>
    <property type="match status" value="1"/>
</dbReference>
<evidence type="ECO:0008006" key="2">
    <source>
        <dbReference type="Google" id="ProtNLM"/>
    </source>
</evidence>
<gene>
    <name evidence="1" type="ORF">TOLI1172_LOCUS3358</name>
</gene>
<organism evidence="1">
    <name type="scientific">Timspurckia oligopyrenoides</name>
    <dbReference type="NCBI Taxonomy" id="708627"/>
    <lineage>
        <taxon>Eukaryota</taxon>
        <taxon>Rhodophyta</taxon>
        <taxon>Bangiophyceae</taxon>
        <taxon>Porphyridiales</taxon>
        <taxon>Porphyridiaceae</taxon>
        <taxon>Timspurckia</taxon>
    </lineage>
</organism>
<dbReference type="EMBL" id="HBFP01004722">
    <property type="protein sequence ID" value="CAD8818969.1"/>
    <property type="molecule type" value="Transcribed_RNA"/>
</dbReference>
<name>A0A7S0ZE45_9RHOD</name>
<sequence>MKMNVDMNDVDWEGVVFYQKRGDESSAQFYKRYVIIKNRNLIIYRTGYHRSNKHGVPPLSSVTLKNASMIRHHTGAITLGVGSQVVILQSENELYDDVLFNALCKYVQIEERSEIYCQKKIGGVSATNEMSFCSNHSSISIQS</sequence>
<accession>A0A7S0ZE45</accession>
<protein>
    <recommendedName>
        <fullName evidence="2">PH domain-containing protein</fullName>
    </recommendedName>
</protein>
<dbReference type="AlphaFoldDB" id="A0A7S0ZE45"/>
<evidence type="ECO:0000313" key="1">
    <source>
        <dbReference type="EMBL" id="CAD8818969.1"/>
    </source>
</evidence>
<proteinExistence type="predicted"/>